<proteinExistence type="predicted"/>
<dbReference type="Proteomes" id="UP000239757">
    <property type="component" value="Unassembled WGS sequence"/>
</dbReference>
<dbReference type="EMBL" id="KZ665072">
    <property type="protein sequence ID" value="PPS01695.1"/>
    <property type="molecule type" value="Genomic_DNA"/>
</dbReference>
<sequence>MSHEWMRPKGIPCHQDNEKPMCRTSMLGEYLEMALEYQVLALHLLLILASCWDFFDTSKRQWCVIIEQMDV</sequence>
<evidence type="ECO:0000313" key="1">
    <source>
        <dbReference type="EMBL" id="PPS01695.1"/>
    </source>
</evidence>
<protein>
    <submittedName>
        <fullName evidence="1">Uncharacterized protein</fullName>
    </submittedName>
</protein>
<gene>
    <name evidence="1" type="ORF">GOBAR_AA18965</name>
</gene>
<name>A0A2P5XEC3_GOSBA</name>
<dbReference type="AlphaFoldDB" id="A0A2P5XEC3"/>
<organism evidence="1 2">
    <name type="scientific">Gossypium barbadense</name>
    <name type="common">Sea Island cotton</name>
    <name type="synonym">Hibiscus barbadensis</name>
    <dbReference type="NCBI Taxonomy" id="3634"/>
    <lineage>
        <taxon>Eukaryota</taxon>
        <taxon>Viridiplantae</taxon>
        <taxon>Streptophyta</taxon>
        <taxon>Embryophyta</taxon>
        <taxon>Tracheophyta</taxon>
        <taxon>Spermatophyta</taxon>
        <taxon>Magnoliopsida</taxon>
        <taxon>eudicotyledons</taxon>
        <taxon>Gunneridae</taxon>
        <taxon>Pentapetalae</taxon>
        <taxon>rosids</taxon>
        <taxon>malvids</taxon>
        <taxon>Malvales</taxon>
        <taxon>Malvaceae</taxon>
        <taxon>Malvoideae</taxon>
        <taxon>Gossypium</taxon>
    </lineage>
</organism>
<accession>A0A2P5XEC3</accession>
<evidence type="ECO:0000313" key="2">
    <source>
        <dbReference type="Proteomes" id="UP000239757"/>
    </source>
</evidence>
<reference evidence="1 2" key="1">
    <citation type="submission" date="2015-01" db="EMBL/GenBank/DDBJ databases">
        <title>Genome of allotetraploid Gossypium barbadense reveals genomic plasticity and fiber elongation in cotton evolution.</title>
        <authorList>
            <person name="Chen X."/>
            <person name="Liu X."/>
            <person name="Zhao B."/>
            <person name="Zheng H."/>
            <person name="Hu Y."/>
            <person name="Lu G."/>
            <person name="Yang C."/>
            <person name="Chen J."/>
            <person name="Shan C."/>
            <person name="Zhang L."/>
            <person name="Zhou Y."/>
            <person name="Wang L."/>
            <person name="Guo W."/>
            <person name="Bai Y."/>
            <person name="Ruan J."/>
            <person name="Shangguan X."/>
            <person name="Mao Y."/>
            <person name="Jiang J."/>
            <person name="Zhu Y."/>
            <person name="Lei J."/>
            <person name="Kang H."/>
            <person name="Chen S."/>
            <person name="He X."/>
            <person name="Wang R."/>
            <person name="Wang Y."/>
            <person name="Chen J."/>
            <person name="Wang L."/>
            <person name="Yu S."/>
            <person name="Wang B."/>
            <person name="Wei J."/>
            <person name="Song S."/>
            <person name="Lu X."/>
            <person name="Gao Z."/>
            <person name="Gu W."/>
            <person name="Deng X."/>
            <person name="Ma D."/>
            <person name="Wang S."/>
            <person name="Liang W."/>
            <person name="Fang L."/>
            <person name="Cai C."/>
            <person name="Zhu X."/>
            <person name="Zhou B."/>
            <person name="Zhang Y."/>
            <person name="Chen Z."/>
            <person name="Xu S."/>
            <person name="Zhu R."/>
            <person name="Wang S."/>
            <person name="Zhang T."/>
            <person name="Zhao G."/>
        </authorList>
    </citation>
    <scope>NUCLEOTIDE SEQUENCE [LARGE SCALE GENOMIC DNA]</scope>
    <source>
        <strain evidence="2">cv. Xinhai21</strain>
        <tissue evidence="1">Leaf</tissue>
    </source>
</reference>